<dbReference type="InterPro" id="IPR029058">
    <property type="entry name" value="AB_hydrolase_fold"/>
</dbReference>
<dbReference type="Gene3D" id="3.30.300.30">
    <property type="match status" value="1"/>
</dbReference>
<dbReference type="FunFam" id="3.30.300.30:FF:000010">
    <property type="entry name" value="Enterobactin synthetase component F"/>
    <property type="match status" value="1"/>
</dbReference>
<dbReference type="GO" id="GO:0043041">
    <property type="term" value="P:amino acid activation for nonribosomal peptide biosynthetic process"/>
    <property type="evidence" value="ECO:0007669"/>
    <property type="project" value="TreeGrafter"/>
</dbReference>
<dbReference type="SUPFAM" id="SSF53474">
    <property type="entry name" value="alpha/beta-Hydrolases"/>
    <property type="match status" value="1"/>
</dbReference>
<dbReference type="GO" id="GO:0009239">
    <property type="term" value="P:enterobactin biosynthetic process"/>
    <property type="evidence" value="ECO:0007669"/>
    <property type="project" value="TreeGrafter"/>
</dbReference>
<comment type="similarity">
    <text evidence="2">Belongs to the ATP-dependent AMP-binding enzyme family.</text>
</comment>
<dbReference type="SUPFAM" id="SSF47336">
    <property type="entry name" value="ACP-like"/>
    <property type="match status" value="1"/>
</dbReference>
<dbReference type="PROSITE" id="PS50075">
    <property type="entry name" value="CARRIER"/>
    <property type="match status" value="1"/>
</dbReference>
<dbReference type="InterPro" id="IPR020806">
    <property type="entry name" value="PKS_PP-bd"/>
</dbReference>
<dbReference type="Pfam" id="PF13193">
    <property type="entry name" value="AMP-binding_C"/>
    <property type="match status" value="1"/>
</dbReference>
<dbReference type="GO" id="GO:0009366">
    <property type="term" value="C:enterobactin synthetase complex"/>
    <property type="evidence" value="ECO:0007669"/>
    <property type="project" value="TreeGrafter"/>
</dbReference>
<dbReference type="CDD" id="cd12117">
    <property type="entry name" value="A_NRPS_Srf_like"/>
    <property type="match status" value="1"/>
</dbReference>
<dbReference type="SUPFAM" id="SSF52777">
    <property type="entry name" value="CoA-dependent acyltransferases"/>
    <property type="match status" value="2"/>
</dbReference>
<dbReference type="InterPro" id="IPR010071">
    <property type="entry name" value="AA_adenyl_dom"/>
</dbReference>
<dbReference type="Pfam" id="PF00550">
    <property type="entry name" value="PP-binding"/>
    <property type="match status" value="1"/>
</dbReference>
<name>A0A975G7A8_9BACT</name>
<evidence type="ECO:0000313" key="6">
    <source>
        <dbReference type="EMBL" id="QUE49615.1"/>
    </source>
</evidence>
<evidence type="ECO:0000256" key="4">
    <source>
        <dbReference type="ARBA" id="ARBA00022553"/>
    </source>
</evidence>
<dbReference type="GO" id="GO:0031177">
    <property type="term" value="F:phosphopantetheine binding"/>
    <property type="evidence" value="ECO:0007669"/>
    <property type="project" value="InterPro"/>
</dbReference>
<reference evidence="6" key="1">
    <citation type="submission" date="2021-04" db="EMBL/GenBank/DDBJ databases">
        <title>Luteolibacter sp. 32A isolated from the skin of an Anderson's salamander (Ambystoma andersonii).</title>
        <authorList>
            <person name="Spergser J."/>
            <person name="Busse H.-J."/>
        </authorList>
    </citation>
    <scope>NUCLEOTIDE SEQUENCE</scope>
    <source>
        <strain evidence="6">32A</strain>
    </source>
</reference>
<dbReference type="KEGG" id="lamb:KBB96_12105"/>
<dbReference type="NCBIfam" id="TIGR01733">
    <property type="entry name" value="AA-adenyl-dom"/>
    <property type="match status" value="1"/>
</dbReference>
<dbReference type="Gene3D" id="3.30.559.10">
    <property type="entry name" value="Chloramphenicol acetyltransferase-like domain"/>
    <property type="match status" value="1"/>
</dbReference>
<dbReference type="PANTHER" id="PTHR45527:SF1">
    <property type="entry name" value="FATTY ACID SYNTHASE"/>
    <property type="match status" value="1"/>
</dbReference>
<dbReference type="InterPro" id="IPR025110">
    <property type="entry name" value="AMP-bd_C"/>
</dbReference>
<dbReference type="GO" id="GO:0005829">
    <property type="term" value="C:cytosol"/>
    <property type="evidence" value="ECO:0007669"/>
    <property type="project" value="TreeGrafter"/>
</dbReference>
<keyword evidence="3" id="KW-0596">Phosphopantetheine</keyword>
<evidence type="ECO:0000256" key="2">
    <source>
        <dbReference type="ARBA" id="ARBA00006432"/>
    </source>
</evidence>
<proteinExistence type="inferred from homology"/>
<dbReference type="Pfam" id="PF00975">
    <property type="entry name" value="Thioesterase"/>
    <property type="match status" value="1"/>
</dbReference>
<dbReference type="InterPro" id="IPR023213">
    <property type="entry name" value="CAT-like_dom_sf"/>
</dbReference>
<dbReference type="PROSITE" id="PS00455">
    <property type="entry name" value="AMP_BINDING"/>
    <property type="match status" value="1"/>
</dbReference>
<dbReference type="InterPro" id="IPR001031">
    <property type="entry name" value="Thioesterase"/>
</dbReference>
<dbReference type="Gene3D" id="2.30.38.10">
    <property type="entry name" value="Luciferase, Domain 3"/>
    <property type="match status" value="1"/>
</dbReference>
<dbReference type="InterPro" id="IPR045851">
    <property type="entry name" value="AMP-bd_C_sf"/>
</dbReference>
<dbReference type="EMBL" id="CP073100">
    <property type="protein sequence ID" value="QUE49615.1"/>
    <property type="molecule type" value="Genomic_DNA"/>
</dbReference>
<organism evidence="6 7">
    <name type="scientific">Luteolibacter ambystomatis</name>
    <dbReference type="NCBI Taxonomy" id="2824561"/>
    <lineage>
        <taxon>Bacteria</taxon>
        <taxon>Pseudomonadati</taxon>
        <taxon>Verrucomicrobiota</taxon>
        <taxon>Verrucomicrobiia</taxon>
        <taxon>Verrucomicrobiales</taxon>
        <taxon>Verrucomicrobiaceae</taxon>
        <taxon>Luteolibacter</taxon>
    </lineage>
</organism>
<dbReference type="Gene3D" id="1.10.1200.10">
    <property type="entry name" value="ACP-like"/>
    <property type="match status" value="1"/>
</dbReference>
<keyword evidence="7" id="KW-1185">Reference proteome</keyword>
<dbReference type="SMART" id="SM00823">
    <property type="entry name" value="PKS_PP"/>
    <property type="match status" value="1"/>
</dbReference>
<dbReference type="FunFam" id="1.10.1200.10:FF:000005">
    <property type="entry name" value="Nonribosomal peptide synthetase 1"/>
    <property type="match status" value="1"/>
</dbReference>
<keyword evidence="4" id="KW-0597">Phosphoprotein</keyword>
<feature type="domain" description="Carrier" evidence="5">
    <location>
        <begin position="981"/>
        <end position="1056"/>
    </location>
</feature>
<dbReference type="Gene3D" id="3.40.50.980">
    <property type="match status" value="2"/>
</dbReference>
<dbReference type="RefSeq" id="WP_211629704.1">
    <property type="nucleotide sequence ID" value="NZ_CP073100.1"/>
</dbReference>
<evidence type="ECO:0000256" key="3">
    <source>
        <dbReference type="ARBA" id="ARBA00022450"/>
    </source>
</evidence>
<dbReference type="PANTHER" id="PTHR45527">
    <property type="entry name" value="NONRIBOSOMAL PEPTIDE SYNTHETASE"/>
    <property type="match status" value="1"/>
</dbReference>
<comment type="cofactor">
    <cofactor evidence="1">
        <name>pantetheine 4'-phosphate</name>
        <dbReference type="ChEBI" id="CHEBI:47942"/>
    </cofactor>
</comment>
<dbReference type="InterPro" id="IPR020845">
    <property type="entry name" value="AMP-binding_CS"/>
</dbReference>
<evidence type="ECO:0000313" key="7">
    <source>
        <dbReference type="Proteomes" id="UP000676169"/>
    </source>
</evidence>
<dbReference type="InterPro" id="IPR000873">
    <property type="entry name" value="AMP-dep_synth/lig_dom"/>
</dbReference>
<dbReference type="InterPro" id="IPR001242">
    <property type="entry name" value="Condensation_dom"/>
</dbReference>
<dbReference type="Pfam" id="PF00501">
    <property type="entry name" value="AMP-binding"/>
    <property type="match status" value="1"/>
</dbReference>
<dbReference type="Gene3D" id="3.30.559.30">
    <property type="entry name" value="Nonribosomal peptide synthetase, condensation domain"/>
    <property type="match status" value="1"/>
</dbReference>
<protein>
    <submittedName>
        <fullName evidence="6">Amino acid adenylation domain-containing protein</fullName>
    </submittedName>
</protein>
<evidence type="ECO:0000259" key="5">
    <source>
        <dbReference type="PROSITE" id="PS50075"/>
    </source>
</evidence>
<dbReference type="Proteomes" id="UP000676169">
    <property type="component" value="Chromosome"/>
</dbReference>
<evidence type="ECO:0000256" key="1">
    <source>
        <dbReference type="ARBA" id="ARBA00001957"/>
    </source>
</evidence>
<sequence>MNPLPADSETPSSDSMADEVLAFPASPAQEAFFYLEQLFPSHPAFNVPVRFRLDGALDLALLKRSFEALASRHETLRTSFSEQDGKLQQIVGPEQAVPMPVTDISHLSGAELDAEIDRLGSLEARAPFKLTQAPLFRASVLVIGPDRHILQITIHHAVSDGWSIGIITDELAAFYNAFLQDAEPDLEPLAVQYADFTIWQREFLEGPEVAAHLDYWKKQLDHYAELELPTDRPRPANKSWDGDIVSRILPASLSAKVAALSREQGATMFHVFLAAFKAVASRYTGQDDIAVGSPVAGRTNAELEGVIGTFINSVILRTNLAGDPSFRELLNRVRDSATDAIAHQDLPFEKLVKALQPRRDPGRNPLFQINFTHQRDFVRPVSFGGARLTAFPSRSPGAIFDLHFFMVERADGWRASCDFARDLFDRETALRLLDHFETLLEAATATPDRPLSSLPILTPPEMLQFEDWSGKRPLYPADETLGSLFLQSARRHADRTALSYDKRSISYRNLAHAALSITDKLTANGVKPGDHVALCAPSVPEMIAAQLGIVLAGASCVPLDPDYPVDRLRYMLGDCAAPALLIASSLKDRLPNGTANVIALEAIATGTTAEIPDAPIHGTTADSISHVFYTSGSTGIPKGVQVRHRGISRLVHDGGFMEFGPEDSFLQAAPISFDAATLEIWMPLLHGGRVVLAGEGGTTLTGIARAVKEEGVTCLWLTAGLFQSMIDEHAAELRGLKYLLAGGDVLSPGHVKKALETLPDTRLINGYGPTENTTFTCCHRITADDLKRPSIPIGRPVSNTTVHILDERLRPAPIGVPGELFTGGDGLAAGYLHQPELTADKFIGGPFGAPLYRTGDLCRWLPDGTIEFLGRRDHQVKIRGFRIETGEIETALAAHPDVNQAKVAARGADAGSKKLLAWITPSGTTAPDTTAIRDFLKERLPAYMVPAAIGVIGRFPLNANGKIDTKALPDPSLGNNSATNLPTTETEKRLAAIWQELLEIPAVGIDDEWFDLGGHSLLALKLFSRLHRDFDQSLPLATLISHPTIRTLAAVICPEVKKEIAPTAEVQGAALIVTLNEGSRIPLFAVHGGDGATLFYRELASLLRDRPFHAIESLQLNHSGPLEVGSIEETAAAYIEVMRRIRPQGPYCLAGYSFGGLVAWEIAHQLEKVGEGIPFVALFDTANPVAYARKNNPLERVRSFWDQHSDLPVTERAGRLAARFVEGTRTHFRVKRESAEAAIAGPAEAHTDLRRVQLREAHDEAMQRYQPPRLSGAAHLFKARFTGDKVEMAADYGWTPFCESLTIREIPGQHLTLFDPENVGEFARSLDAALQSCDPR</sequence>
<dbReference type="Pfam" id="PF00668">
    <property type="entry name" value="Condensation"/>
    <property type="match status" value="1"/>
</dbReference>
<dbReference type="CDD" id="cd19531">
    <property type="entry name" value="LCL_NRPS-like"/>
    <property type="match status" value="1"/>
</dbReference>
<accession>A0A975G7A8</accession>
<dbReference type="InterPro" id="IPR036736">
    <property type="entry name" value="ACP-like_sf"/>
</dbReference>
<dbReference type="Gene3D" id="3.40.50.1820">
    <property type="entry name" value="alpha/beta hydrolase"/>
    <property type="match status" value="1"/>
</dbReference>
<dbReference type="SUPFAM" id="SSF56801">
    <property type="entry name" value="Acetyl-CoA synthetase-like"/>
    <property type="match status" value="1"/>
</dbReference>
<dbReference type="InterPro" id="IPR009081">
    <property type="entry name" value="PP-bd_ACP"/>
</dbReference>
<dbReference type="GO" id="GO:0047527">
    <property type="term" value="F:2,3-dihydroxybenzoate-serine ligase activity"/>
    <property type="evidence" value="ECO:0007669"/>
    <property type="project" value="TreeGrafter"/>
</dbReference>
<gene>
    <name evidence="6" type="ORF">KBB96_12105</name>
</gene>